<evidence type="ECO:0000313" key="9">
    <source>
        <dbReference type="Proteomes" id="UP000319263"/>
    </source>
</evidence>
<dbReference type="GO" id="GO:0003677">
    <property type="term" value="F:DNA binding"/>
    <property type="evidence" value="ECO:0007669"/>
    <property type="project" value="UniProtKB-KW"/>
</dbReference>
<dbReference type="InterPro" id="IPR016032">
    <property type="entry name" value="Sig_transdc_resp-reg_C-effctor"/>
</dbReference>
<dbReference type="PANTHER" id="PTHR43214">
    <property type="entry name" value="TWO-COMPONENT RESPONSE REGULATOR"/>
    <property type="match status" value="1"/>
</dbReference>
<dbReference type="Pfam" id="PF00072">
    <property type="entry name" value="Response_reg"/>
    <property type="match status" value="1"/>
</dbReference>
<dbReference type="SMART" id="SM00448">
    <property type="entry name" value="REC"/>
    <property type="match status" value="1"/>
</dbReference>
<dbReference type="CDD" id="cd06170">
    <property type="entry name" value="LuxR_C_like"/>
    <property type="match status" value="1"/>
</dbReference>
<dbReference type="SMART" id="SM00421">
    <property type="entry name" value="HTH_LUXR"/>
    <property type="match status" value="1"/>
</dbReference>
<accession>A0A516Q4M7</accession>
<dbReference type="EMBL" id="CP041692">
    <property type="protein sequence ID" value="QDP98403.1"/>
    <property type="molecule type" value="Genomic_DNA"/>
</dbReference>
<feature type="domain" description="HTH luxR-type" evidence="6">
    <location>
        <begin position="162"/>
        <end position="227"/>
    </location>
</feature>
<feature type="modified residue" description="4-aspartylphosphate" evidence="5">
    <location>
        <position position="64"/>
    </location>
</feature>
<keyword evidence="2" id="KW-0805">Transcription regulation</keyword>
<dbReference type="Gene3D" id="3.40.50.2300">
    <property type="match status" value="1"/>
</dbReference>
<dbReference type="PROSITE" id="PS50110">
    <property type="entry name" value="RESPONSE_REGULATORY"/>
    <property type="match status" value="1"/>
</dbReference>
<evidence type="ECO:0000256" key="3">
    <source>
        <dbReference type="ARBA" id="ARBA00023125"/>
    </source>
</evidence>
<evidence type="ECO:0000313" key="8">
    <source>
        <dbReference type="EMBL" id="QDP98403.1"/>
    </source>
</evidence>
<keyword evidence="1 5" id="KW-0597">Phosphoprotein</keyword>
<keyword evidence="9" id="KW-1185">Reference proteome</keyword>
<dbReference type="InterPro" id="IPR039420">
    <property type="entry name" value="WalR-like"/>
</dbReference>
<dbReference type="OrthoDB" id="9808843at2"/>
<dbReference type="CDD" id="cd17535">
    <property type="entry name" value="REC_NarL-like"/>
    <property type="match status" value="1"/>
</dbReference>
<keyword evidence="3" id="KW-0238">DNA-binding</keyword>
<reference evidence="8 9" key="1">
    <citation type="submission" date="2019-07" db="EMBL/GenBank/DDBJ databases">
        <title>Microlunatus dokdonensis sp. nov. isolated from the rhizospheric soil of the wild plant Elymus tsukushiensis.</title>
        <authorList>
            <person name="Ghim S.-Y."/>
            <person name="Hwang Y.-J."/>
            <person name="Son J.-S."/>
            <person name="Shin J.-H."/>
        </authorList>
    </citation>
    <scope>NUCLEOTIDE SEQUENCE [LARGE SCALE GENOMIC DNA]</scope>
    <source>
        <strain evidence="8 9">KUDC0627</strain>
    </source>
</reference>
<keyword evidence="4" id="KW-0804">Transcription</keyword>
<dbReference type="SUPFAM" id="SSF52172">
    <property type="entry name" value="CheY-like"/>
    <property type="match status" value="1"/>
</dbReference>
<dbReference type="InterPro" id="IPR011006">
    <property type="entry name" value="CheY-like_superfamily"/>
</dbReference>
<dbReference type="Proteomes" id="UP000319263">
    <property type="component" value="Chromosome"/>
</dbReference>
<feature type="domain" description="Response regulatory" evidence="7">
    <location>
        <begin position="13"/>
        <end position="134"/>
    </location>
</feature>
<dbReference type="InterPro" id="IPR001789">
    <property type="entry name" value="Sig_transdc_resp-reg_receiver"/>
</dbReference>
<dbReference type="Pfam" id="PF00196">
    <property type="entry name" value="GerE"/>
    <property type="match status" value="1"/>
</dbReference>
<dbReference type="InterPro" id="IPR000792">
    <property type="entry name" value="Tscrpt_reg_LuxR_C"/>
</dbReference>
<dbReference type="GO" id="GO:0000160">
    <property type="term" value="P:phosphorelay signal transduction system"/>
    <property type="evidence" value="ECO:0007669"/>
    <property type="project" value="InterPro"/>
</dbReference>
<dbReference type="PROSITE" id="PS00622">
    <property type="entry name" value="HTH_LUXR_1"/>
    <property type="match status" value="1"/>
</dbReference>
<dbReference type="PROSITE" id="PS50043">
    <property type="entry name" value="HTH_LUXR_2"/>
    <property type="match status" value="1"/>
</dbReference>
<dbReference type="PRINTS" id="PR00038">
    <property type="entry name" value="HTHLUXR"/>
</dbReference>
<dbReference type="KEGG" id="mik:FOE78_23085"/>
<evidence type="ECO:0000259" key="7">
    <source>
        <dbReference type="PROSITE" id="PS50110"/>
    </source>
</evidence>
<evidence type="ECO:0000256" key="1">
    <source>
        <dbReference type="ARBA" id="ARBA00022553"/>
    </source>
</evidence>
<evidence type="ECO:0000256" key="5">
    <source>
        <dbReference type="PROSITE-ProRule" id="PRU00169"/>
    </source>
</evidence>
<dbReference type="AlphaFoldDB" id="A0A516Q4M7"/>
<proteinExistence type="predicted"/>
<dbReference type="GO" id="GO:0006355">
    <property type="term" value="P:regulation of DNA-templated transcription"/>
    <property type="evidence" value="ECO:0007669"/>
    <property type="project" value="InterPro"/>
</dbReference>
<dbReference type="SUPFAM" id="SSF46894">
    <property type="entry name" value="C-terminal effector domain of the bipartite response regulators"/>
    <property type="match status" value="1"/>
</dbReference>
<organism evidence="8 9">
    <name type="scientific">Microlunatus elymi</name>
    <dbReference type="NCBI Taxonomy" id="2596828"/>
    <lineage>
        <taxon>Bacteria</taxon>
        <taxon>Bacillati</taxon>
        <taxon>Actinomycetota</taxon>
        <taxon>Actinomycetes</taxon>
        <taxon>Propionibacteriales</taxon>
        <taxon>Propionibacteriaceae</taxon>
        <taxon>Microlunatus</taxon>
    </lineage>
</organism>
<evidence type="ECO:0000256" key="2">
    <source>
        <dbReference type="ARBA" id="ARBA00023015"/>
    </source>
</evidence>
<evidence type="ECO:0000259" key="6">
    <source>
        <dbReference type="PROSITE" id="PS50043"/>
    </source>
</evidence>
<dbReference type="InterPro" id="IPR058245">
    <property type="entry name" value="NreC/VraR/RcsB-like_REC"/>
</dbReference>
<sequence length="231" mass="24587">MRPTGGRRARVASVLVADDQELVRAGLLMLLSAHEDLTVIGEAADGAQAVEAAVRDRPDVVLMDLQMPVLAGAEATEEIVRRTRIDGQPGVRVLILTTFTDDDALYPALRAGASGYLLKHAAPQDLPSAIRAVAAGQSWLDPRIAGRVMQRAVESPTDSTDHDTVIDLLTPREAEVLVLMARGMTNGDIATHLVLSEATVKTHVSRVFAKTGARDRAQAVALAYQSGLLKG</sequence>
<protein>
    <submittedName>
        <fullName evidence="8">Response regulator transcription factor</fullName>
    </submittedName>
</protein>
<gene>
    <name evidence="8" type="ORF">FOE78_23085</name>
</gene>
<name>A0A516Q4M7_9ACTN</name>
<evidence type="ECO:0000256" key="4">
    <source>
        <dbReference type="ARBA" id="ARBA00023163"/>
    </source>
</evidence>
<dbReference type="PANTHER" id="PTHR43214:SF24">
    <property type="entry name" value="TRANSCRIPTIONAL REGULATORY PROTEIN NARL-RELATED"/>
    <property type="match status" value="1"/>
</dbReference>